<evidence type="ECO:0000259" key="1">
    <source>
        <dbReference type="Pfam" id="PF01966"/>
    </source>
</evidence>
<organism evidence="2 3">
    <name type="scientific">Kaistia hirudinis</name>
    <dbReference type="NCBI Taxonomy" id="1293440"/>
    <lineage>
        <taxon>Bacteria</taxon>
        <taxon>Pseudomonadati</taxon>
        <taxon>Pseudomonadota</taxon>
        <taxon>Alphaproteobacteria</taxon>
        <taxon>Hyphomicrobiales</taxon>
        <taxon>Kaistiaceae</taxon>
        <taxon>Kaistia</taxon>
    </lineage>
</organism>
<evidence type="ECO:0000313" key="2">
    <source>
        <dbReference type="EMBL" id="MBB3933022.1"/>
    </source>
</evidence>
<proteinExistence type="predicted"/>
<dbReference type="InterPro" id="IPR006674">
    <property type="entry name" value="HD_domain"/>
</dbReference>
<gene>
    <name evidence="2" type="ORF">GGR25_004086</name>
</gene>
<dbReference type="Proteomes" id="UP000553963">
    <property type="component" value="Unassembled WGS sequence"/>
</dbReference>
<evidence type="ECO:0000313" key="3">
    <source>
        <dbReference type="Proteomes" id="UP000553963"/>
    </source>
</evidence>
<name>A0A840ATL9_9HYPH</name>
<dbReference type="RefSeq" id="WP_183400674.1">
    <property type="nucleotide sequence ID" value="NZ_JACIDS010000005.1"/>
</dbReference>
<protein>
    <recommendedName>
        <fullName evidence="1">HD domain-containing protein</fullName>
    </recommendedName>
</protein>
<dbReference type="Pfam" id="PF01966">
    <property type="entry name" value="HD"/>
    <property type="match status" value="1"/>
</dbReference>
<dbReference type="SUPFAM" id="SSF109604">
    <property type="entry name" value="HD-domain/PDEase-like"/>
    <property type="match status" value="1"/>
</dbReference>
<dbReference type="Gene3D" id="1.10.3210.10">
    <property type="entry name" value="Hypothetical protein af1432"/>
    <property type="match status" value="1"/>
</dbReference>
<feature type="domain" description="HD" evidence="1">
    <location>
        <begin position="28"/>
        <end position="138"/>
    </location>
</feature>
<reference evidence="2 3" key="1">
    <citation type="submission" date="2020-08" db="EMBL/GenBank/DDBJ databases">
        <title>Genomic Encyclopedia of Type Strains, Phase IV (KMG-IV): sequencing the most valuable type-strain genomes for metagenomic binning, comparative biology and taxonomic classification.</title>
        <authorList>
            <person name="Goeker M."/>
        </authorList>
    </citation>
    <scope>NUCLEOTIDE SEQUENCE [LARGE SCALE GENOMIC DNA]</scope>
    <source>
        <strain evidence="2 3">DSM 25966</strain>
    </source>
</reference>
<comment type="caution">
    <text evidence="2">The sequence shown here is derived from an EMBL/GenBank/DDBJ whole genome shotgun (WGS) entry which is preliminary data.</text>
</comment>
<accession>A0A840ATL9</accession>
<keyword evidence="3" id="KW-1185">Reference proteome</keyword>
<sequence>MSILDPRDAPLWERARPFLDVRSNDVHTLISYRLGIALLRQNPEAAASIVLPAIVLHDTGWKLMPADKLAAAVGPTPKYPELQREHEIAGVAIARDILAAVADPSIPVEPVIAIIDGHDTRAEPHSLEDALMKDADKLWRFTAHGVATIGGWFDTPAAETVAMLESFVLPKFCTATGRAMAEALLAEQYASVHLDHAMAGGSAT</sequence>
<dbReference type="EMBL" id="JACIDS010000005">
    <property type="protein sequence ID" value="MBB3933022.1"/>
    <property type="molecule type" value="Genomic_DNA"/>
</dbReference>
<dbReference type="AlphaFoldDB" id="A0A840ATL9"/>